<dbReference type="PANTHER" id="PTHR42901">
    <property type="entry name" value="ALCOHOL DEHYDROGENASE"/>
    <property type="match status" value="1"/>
</dbReference>
<dbReference type="GO" id="GO:0016616">
    <property type="term" value="F:oxidoreductase activity, acting on the CH-OH group of donors, NAD or NADP as acceptor"/>
    <property type="evidence" value="ECO:0007669"/>
    <property type="project" value="UniProtKB-ARBA"/>
</dbReference>
<gene>
    <name evidence="4" type="ORF">SAMN04488079_102249</name>
</gene>
<dbReference type="OrthoDB" id="9810734at2"/>
<reference evidence="5" key="1">
    <citation type="submission" date="2016-10" db="EMBL/GenBank/DDBJ databases">
        <authorList>
            <person name="Varghese N."/>
            <person name="Submissions S."/>
        </authorList>
    </citation>
    <scope>NUCLEOTIDE SEQUENCE [LARGE SCALE GENOMIC DNA]</scope>
    <source>
        <strain evidence="5">DSM 11578</strain>
    </source>
</reference>
<dbReference type="SUPFAM" id="SSF51735">
    <property type="entry name" value="NAD(P)-binding Rossmann-fold domains"/>
    <property type="match status" value="1"/>
</dbReference>
<name>A0A1I3V4H4_9GAMM</name>
<evidence type="ECO:0000256" key="3">
    <source>
        <dbReference type="RuleBase" id="RU000363"/>
    </source>
</evidence>
<sequence length="252" mass="27846">MSNKTIMITGATSGFGEACARLFANNGWQLILTGRRQQRLDDLQQELGGKDKVATCCFDVTDRKAVESAINGLAEPYKKIDVLLNNAGLALGLEPAQETNLDDWEKMVDTNIKGLLYCTRTILPMMTERKSGYIINIGSVAGNWPYPGGNVYCGTKAFVRQFSLATRADLLGTNVRVTNVEPGNAETEFSKVRFKADEARADKVYEGTRALDAEDIANTVWWLVNTPEHVNVTTIEVMPTHEANGPMAFYRQ</sequence>
<accession>A0A1I3V4H4</accession>
<dbReference type="PRINTS" id="PR00081">
    <property type="entry name" value="GDHRDH"/>
</dbReference>
<dbReference type="PRINTS" id="PR00080">
    <property type="entry name" value="SDRFAMILY"/>
</dbReference>
<keyword evidence="5" id="KW-1185">Reference proteome</keyword>
<evidence type="ECO:0000313" key="4">
    <source>
        <dbReference type="EMBL" id="SFJ90554.1"/>
    </source>
</evidence>
<organism evidence="4 5">
    <name type="scientific">Methylophaga sulfidovorans</name>
    <dbReference type="NCBI Taxonomy" id="45496"/>
    <lineage>
        <taxon>Bacteria</taxon>
        <taxon>Pseudomonadati</taxon>
        <taxon>Pseudomonadota</taxon>
        <taxon>Gammaproteobacteria</taxon>
        <taxon>Thiotrichales</taxon>
        <taxon>Piscirickettsiaceae</taxon>
        <taxon>Methylophaga</taxon>
    </lineage>
</organism>
<evidence type="ECO:0000256" key="2">
    <source>
        <dbReference type="ARBA" id="ARBA00023002"/>
    </source>
</evidence>
<evidence type="ECO:0000256" key="1">
    <source>
        <dbReference type="ARBA" id="ARBA00006484"/>
    </source>
</evidence>
<proteinExistence type="inferred from homology"/>
<dbReference type="PROSITE" id="PS00061">
    <property type="entry name" value="ADH_SHORT"/>
    <property type="match status" value="1"/>
</dbReference>
<dbReference type="STRING" id="45496.SAMN04488079_102249"/>
<dbReference type="InterPro" id="IPR036291">
    <property type="entry name" value="NAD(P)-bd_dom_sf"/>
</dbReference>
<dbReference type="Gene3D" id="3.40.50.720">
    <property type="entry name" value="NAD(P)-binding Rossmann-like Domain"/>
    <property type="match status" value="1"/>
</dbReference>
<dbReference type="FunFam" id="3.40.50.720:FF:000047">
    <property type="entry name" value="NADP-dependent L-serine/L-allo-threonine dehydrogenase"/>
    <property type="match status" value="1"/>
</dbReference>
<comment type="similarity">
    <text evidence="1 3">Belongs to the short-chain dehydrogenases/reductases (SDR) family.</text>
</comment>
<dbReference type="RefSeq" id="WP_091711625.1">
    <property type="nucleotide sequence ID" value="NZ_FOSH01000002.1"/>
</dbReference>
<dbReference type="InterPro" id="IPR020904">
    <property type="entry name" value="Sc_DH/Rdtase_CS"/>
</dbReference>
<keyword evidence="2" id="KW-0560">Oxidoreductase</keyword>
<evidence type="ECO:0000313" key="5">
    <source>
        <dbReference type="Proteomes" id="UP000198924"/>
    </source>
</evidence>
<protein>
    <submittedName>
        <fullName evidence="4">Short chain dehydrogenase</fullName>
    </submittedName>
</protein>
<dbReference type="Pfam" id="PF00106">
    <property type="entry name" value="adh_short"/>
    <property type="match status" value="1"/>
</dbReference>
<dbReference type="InterPro" id="IPR002347">
    <property type="entry name" value="SDR_fam"/>
</dbReference>
<dbReference type="CDD" id="cd05346">
    <property type="entry name" value="SDR_c5"/>
    <property type="match status" value="1"/>
</dbReference>
<dbReference type="EMBL" id="FOSH01000002">
    <property type="protein sequence ID" value="SFJ90554.1"/>
    <property type="molecule type" value="Genomic_DNA"/>
</dbReference>
<dbReference type="PANTHER" id="PTHR42901:SF1">
    <property type="entry name" value="ALCOHOL DEHYDROGENASE"/>
    <property type="match status" value="1"/>
</dbReference>
<dbReference type="AlphaFoldDB" id="A0A1I3V4H4"/>
<dbReference type="Proteomes" id="UP000198924">
    <property type="component" value="Unassembled WGS sequence"/>
</dbReference>